<evidence type="ECO:0000313" key="2">
    <source>
        <dbReference type="Proteomes" id="UP000317650"/>
    </source>
</evidence>
<name>A0A4V4HA91_MUSBA</name>
<reference evidence="1 2" key="1">
    <citation type="journal article" date="2019" name="Nat. Plants">
        <title>Genome sequencing of Musa balbisiana reveals subgenome evolution and function divergence in polyploid bananas.</title>
        <authorList>
            <person name="Yao X."/>
        </authorList>
    </citation>
    <scope>NUCLEOTIDE SEQUENCE [LARGE SCALE GENOMIC DNA]</scope>
    <source>
        <strain evidence="2">cv. DH-PKW</strain>
        <tissue evidence="1">Leaves</tissue>
    </source>
</reference>
<accession>A0A4V4HA91</accession>
<sequence>MDAYMALLGLRRDAVLGDLVLVLIAVLLENPELALLCGKYGGGMIGGTTIQTLILLWVAFQTDWNKEVEEAKRRLSKWEEEKEPLLS</sequence>
<dbReference type="STRING" id="52838.A0A4V4HA91"/>
<keyword evidence="2" id="KW-1185">Reference proteome</keyword>
<dbReference type="AlphaFoldDB" id="A0A4V4HA91"/>
<dbReference type="Proteomes" id="UP000317650">
    <property type="component" value="Chromosome 4"/>
</dbReference>
<gene>
    <name evidence="1" type="ORF">C4D60_Mb04t34830</name>
</gene>
<dbReference type="EMBL" id="PYDT01000001">
    <property type="protein sequence ID" value="THU74575.1"/>
    <property type="molecule type" value="Genomic_DNA"/>
</dbReference>
<organism evidence="1 2">
    <name type="scientific">Musa balbisiana</name>
    <name type="common">Banana</name>
    <dbReference type="NCBI Taxonomy" id="52838"/>
    <lineage>
        <taxon>Eukaryota</taxon>
        <taxon>Viridiplantae</taxon>
        <taxon>Streptophyta</taxon>
        <taxon>Embryophyta</taxon>
        <taxon>Tracheophyta</taxon>
        <taxon>Spermatophyta</taxon>
        <taxon>Magnoliopsida</taxon>
        <taxon>Liliopsida</taxon>
        <taxon>Zingiberales</taxon>
        <taxon>Musaceae</taxon>
        <taxon>Musa</taxon>
    </lineage>
</organism>
<evidence type="ECO:0000313" key="1">
    <source>
        <dbReference type="EMBL" id="THU74575.1"/>
    </source>
</evidence>
<comment type="caution">
    <text evidence="1">The sequence shown here is derived from an EMBL/GenBank/DDBJ whole genome shotgun (WGS) entry which is preliminary data.</text>
</comment>
<protein>
    <submittedName>
        <fullName evidence="1">Uncharacterized protein</fullName>
    </submittedName>
</protein>
<proteinExistence type="predicted"/>